<evidence type="ECO:0000313" key="4">
    <source>
        <dbReference type="Proteomes" id="UP000019141"/>
    </source>
</evidence>
<dbReference type="Gene3D" id="3.40.50.720">
    <property type="entry name" value="NAD(P)-binding Rossmann-like Domain"/>
    <property type="match status" value="1"/>
</dbReference>
<dbReference type="Proteomes" id="UP000019141">
    <property type="component" value="Unassembled WGS sequence"/>
</dbReference>
<name>W4LTZ9_ENTF1</name>
<evidence type="ECO:0000256" key="2">
    <source>
        <dbReference type="RuleBase" id="RU000363"/>
    </source>
</evidence>
<dbReference type="HOGENOM" id="CLU_010194_44_5_7"/>
<keyword evidence="4" id="KW-1185">Reference proteome</keyword>
<dbReference type="GO" id="GO:0016491">
    <property type="term" value="F:oxidoreductase activity"/>
    <property type="evidence" value="ECO:0007669"/>
    <property type="project" value="UniProtKB-KW"/>
</dbReference>
<reference evidence="3 4" key="1">
    <citation type="journal article" date="2014" name="Nature">
        <title>An environmental bacterial taxon with a large and distinct metabolic repertoire.</title>
        <authorList>
            <person name="Wilson M.C."/>
            <person name="Mori T."/>
            <person name="Ruckert C."/>
            <person name="Uria A.R."/>
            <person name="Helf M.J."/>
            <person name="Takada K."/>
            <person name="Gernert C."/>
            <person name="Steffens U.A."/>
            <person name="Heycke N."/>
            <person name="Schmitt S."/>
            <person name="Rinke C."/>
            <person name="Helfrich E.J."/>
            <person name="Brachmann A.O."/>
            <person name="Gurgui C."/>
            <person name="Wakimoto T."/>
            <person name="Kracht M."/>
            <person name="Crusemann M."/>
            <person name="Hentschel U."/>
            <person name="Abe I."/>
            <person name="Matsunaga S."/>
            <person name="Kalinowski J."/>
            <person name="Takeyama H."/>
            <person name="Piel J."/>
        </authorList>
    </citation>
    <scope>NUCLEOTIDE SEQUENCE [LARGE SCALE GENOMIC DNA]</scope>
    <source>
        <strain evidence="4">TSY1</strain>
    </source>
</reference>
<accession>W4LTZ9</accession>
<dbReference type="PRINTS" id="PR00081">
    <property type="entry name" value="GDHRDH"/>
</dbReference>
<evidence type="ECO:0000256" key="1">
    <source>
        <dbReference type="ARBA" id="ARBA00023002"/>
    </source>
</evidence>
<comment type="similarity">
    <text evidence="2">Belongs to the short-chain dehydrogenases/reductases (SDR) family.</text>
</comment>
<dbReference type="PANTHER" id="PTHR43157:SF31">
    <property type="entry name" value="PHOSPHATIDYLINOSITOL-GLYCAN BIOSYNTHESIS CLASS F PROTEIN"/>
    <property type="match status" value="1"/>
</dbReference>
<evidence type="ECO:0000313" key="3">
    <source>
        <dbReference type="EMBL" id="ETX01534.1"/>
    </source>
</evidence>
<dbReference type="AlphaFoldDB" id="W4LTZ9"/>
<keyword evidence="1" id="KW-0560">Oxidoreductase</keyword>
<dbReference type="InterPro" id="IPR036291">
    <property type="entry name" value="NAD(P)-bd_dom_sf"/>
</dbReference>
<proteinExistence type="inferred from homology"/>
<gene>
    <name evidence="3" type="ORF">ETSY1_07020</name>
</gene>
<dbReference type="EMBL" id="AZHW01000223">
    <property type="protein sequence ID" value="ETX01534.1"/>
    <property type="molecule type" value="Genomic_DNA"/>
</dbReference>
<dbReference type="PRINTS" id="PR00080">
    <property type="entry name" value="SDRFAMILY"/>
</dbReference>
<dbReference type="PATRIC" id="fig|1429438.4.peg.1523"/>
<organism evidence="3 4">
    <name type="scientific">Entotheonella factor</name>
    <dbReference type="NCBI Taxonomy" id="1429438"/>
    <lineage>
        <taxon>Bacteria</taxon>
        <taxon>Pseudomonadati</taxon>
        <taxon>Nitrospinota/Tectimicrobiota group</taxon>
        <taxon>Candidatus Tectimicrobiota</taxon>
        <taxon>Candidatus Entotheonellia</taxon>
        <taxon>Candidatus Entotheonellales</taxon>
        <taxon>Candidatus Entotheonellaceae</taxon>
        <taxon>Candidatus Entotheonella</taxon>
    </lineage>
</organism>
<protein>
    <submittedName>
        <fullName evidence="3">Short-chain dehydrogenase</fullName>
    </submittedName>
</protein>
<dbReference type="InterPro" id="IPR002347">
    <property type="entry name" value="SDR_fam"/>
</dbReference>
<dbReference type="CDD" id="cd05327">
    <property type="entry name" value="retinol-DH_like_SDR_c_like"/>
    <property type="match status" value="1"/>
</dbReference>
<sequence>MQGKVCLITGATSGIGFVTAQALAQQGAQVVLVGRDATRGATSVEQIKHATGNDAIDLLLADLSSQADIAKLAGTFQSRYERLDVLVNNAGAIFTERQVSLDGFEMTFALNHLGYFLLTHLLLDMLKASAPCRIVNVASSAHRSGRIHLDDLQGERTFGAWRAYCQSKLANIMFTYELANRLQDTRVTANTLHPGFVATRFGHNNAGFKAQFLRAAQMLAISSEKGAETMIYLSSSPEVEGVSGKYFVNQRDVRSSSQSYDAATTQALWHVSEAMVEQVR</sequence>
<comment type="caution">
    <text evidence="3">The sequence shown here is derived from an EMBL/GenBank/DDBJ whole genome shotgun (WGS) entry which is preliminary data.</text>
</comment>
<dbReference type="Pfam" id="PF00106">
    <property type="entry name" value="adh_short"/>
    <property type="match status" value="1"/>
</dbReference>
<dbReference type="SUPFAM" id="SSF51735">
    <property type="entry name" value="NAD(P)-binding Rossmann-fold domains"/>
    <property type="match status" value="1"/>
</dbReference>
<dbReference type="PANTHER" id="PTHR43157">
    <property type="entry name" value="PHOSPHATIDYLINOSITOL-GLYCAN BIOSYNTHESIS CLASS F PROTEIN-RELATED"/>
    <property type="match status" value="1"/>
</dbReference>